<feature type="domain" description="K Homology" evidence="4">
    <location>
        <begin position="240"/>
        <end position="309"/>
    </location>
</feature>
<feature type="compositionally biased region" description="Low complexity" evidence="3">
    <location>
        <begin position="222"/>
        <end position="235"/>
    </location>
</feature>
<dbReference type="SMART" id="SM00322">
    <property type="entry name" value="KH"/>
    <property type="match status" value="2"/>
</dbReference>
<keyword evidence="1" id="KW-0677">Repeat</keyword>
<dbReference type="SUPFAM" id="SSF54791">
    <property type="entry name" value="Eukaryotic type KH-domain (KH-domain type I)"/>
    <property type="match status" value="2"/>
</dbReference>
<dbReference type="GO" id="GO:0003723">
    <property type="term" value="F:RNA binding"/>
    <property type="evidence" value="ECO:0007669"/>
    <property type="project" value="UniProtKB-UniRule"/>
</dbReference>
<feature type="region of interest" description="Disordered" evidence="3">
    <location>
        <begin position="51"/>
        <end position="70"/>
    </location>
</feature>
<keyword evidence="2" id="KW-0694">RNA-binding</keyword>
<dbReference type="PANTHER" id="PTHR10288">
    <property type="entry name" value="KH DOMAIN CONTAINING RNA BINDING PROTEIN"/>
    <property type="match status" value="1"/>
</dbReference>
<dbReference type="AlphaFoldDB" id="A0AAN7PKU3"/>
<evidence type="ECO:0000259" key="4">
    <source>
        <dbReference type="SMART" id="SM00322"/>
    </source>
</evidence>
<proteinExistence type="predicted"/>
<dbReference type="Gene3D" id="3.30.1370.10">
    <property type="entry name" value="K Homology domain, type 1"/>
    <property type="match status" value="2"/>
</dbReference>
<evidence type="ECO:0000313" key="5">
    <source>
        <dbReference type="EMBL" id="KAK4884801.1"/>
    </source>
</evidence>
<accession>A0AAN7PKU3</accession>
<feature type="compositionally biased region" description="Low complexity" evidence="3">
    <location>
        <begin position="56"/>
        <end position="66"/>
    </location>
</feature>
<evidence type="ECO:0000256" key="3">
    <source>
        <dbReference type="SAM" id="MobiDB-lite"/>
    </source>
</evidence>
<feature type="region of interest" description="Disordered" evidence="3">
    <location>
        <begin position="188"/>
        <end position="242"/>
    </location>
</feature>
<protein>
    <recommendedName>
        <fullName evidence="4">K Homology domain-containing protein</fullName>
    </recommendedName>
</protein>
<sequence length="329" mass="36775">MVGLKKVSKRLKHLDLYMMTDNWDDAPVDLTTHFPSNVTYNRGGGGRGRGFNKFQNSYNNSASSNSWKYPKNDNGSHASIEVPTKCVGRIIGKGGSKISDLQYESGAKIVVTKETVGDNTIVKIGGSEDEINKAKEMIEQLTIDRPPRQDRRFFNQSKSFLIIWKKSCKLLSIEFRLSIFEGHAFKPSNNKMSDWDESPSSHFSNNVTYNRGGGGRGRGYQNSYNNSSGSNSWRNPKNDNGNYVTMEVPTKCVGRIIGKGGSKITDLQYESGAKIMVTKETVGDNTIVKISGSEDEINKAQELIEPLTIDRPPRQDRRFFNQDPSGHNE</sequence>
<dbReference type="InterPro" id="IPR004087">
    <property type="entry name" value="KH_dom"/>
</dbReference>
<gene>
    <name evidence="5" type="ORF">RN001_001072</name>
</gene>
<evidence type="ECO:0000313" key="6">
    <source>
        <dbReference type="Proteomes" id="UP001353858"/>
    </source>
</evidence>
<feature type="domain" description="K Homology" evidence="4">
    <location>
        <begin position="74"/>
        <end position="143"/>
    </location>
</feature>
<dbReference type="EMBL" id="JARPUR010000001">
    <property type="protein sequence ID" value="KAK4884801.1"/>
    <property type="molecule type" value="Genomic_DNA"/>
</dbReference>
<reference evidence="6" key="1">
    <citation type="submission" date="2023-01" db="EMBL/GenBank/DDBJ databases">
        <title>Key to firefly adult light organ development and bioluminescence: homeobox transcription factors regulate luciferase expression and transportation to peroxisome.</title>
        <authorList>
            <person name="Fu X."/>
        </authorList>
    </citation>
    <scope>NUCLEOTIDE SEQUENCE [LARGE SCALE GENOMIC DNA]</scope>
</reference>
<organism evidence="5 6">
    <name type="scientific">Aquatica leii</name>
    <dbReference type="NCBI Taxonomy" id="1421715"/>
    <lineage>
        <taxon>Eukaryota</taxon>
        <taxon>Metazoa</taxon>
        <taxon>Ecdysozoa</taxon>
        <taxon>Arthropoda</taxon>
        <taxon>Hexapoda</taxon>
        <taxon>Insecta</taxon>
        <taxon>Pterygota</taxon>
        <taxon>Neoptera</taxon>
        <taxon>Endopterygota</taxon>
        <taxon>Coleoptera</taxon>
        <taxon>Polyphaga</taxon>
        <taxon>Elateriformia</taxon>
        <taxon>Elateroidea</taxon>
        <taxon>Lampyridae</taxon>
        <taxon>Luciolinae</taxon>
        <taxon>Aquatica</taxon>
    </lineage>
</organism>
<dbReference type="PROSITE" id="PS50084">
    <property type="entry name" value="KH_TYPE_1"/>
    <property type="match status" value="2"/>
</dbReference>
<feature type="compositionally biased region" description="Polar residues" evidence="3">
    <location>
        <begin position="188"/>
        <end position="209"/>
    </location>
</feature>
<name>A0AAN7PKU3_9COLE</name>
<evidence type="ECO:0000256" key="1">
    <source>
        <dbReference type="ARBA" id="ARBA00022737"/>
    </source>
</evidence>
<dbReference type="GO" id="GO:0010468">
    <property type="term" value="P:regulation of gene expression"/>
    <property type="evidence" value="ECO:0007669"/>
    <property type="project" value="UniProtKB-ARBA"/>
</dbReference>
<feature type="region of interest" description="Disordered" evidence="3">
    <location>
        <begin position="308"/>
        <end position="329"/>
    </location>
</feature>
<evidence type="ECO:0000256" key="2">
    <source>
        <dbReference type="PROSITE-ProRule" id="PRU00117"/>
    </source>
</evidence>
<feature type="compositionally biased region" description="Basic and acidic residues" evidence="3">
    <location>
        <begin position="311"/>
        <end position="329"/>
    </location>
</feature>
<dbReference type="InterPro" id="IPR004088">
    <property type="entry name" value="KH_dom_type_1"/>
</dbReference>
<dbReference type="InterPro" id="IPR036612">
    <property type="entry name" value="KH_dom_type_1_sf"/>
</dbReference>
<dbReference type="Proteomes" id="UP001353858">
    <property type="component" value="Unassembled WGS sequence"/>
</dbReference>
<comment type="caution">
    <text evidence="5">The sequence shown here is derived from an EMBL/GenBank/DDBJ whole genome shotgun (WGS) entry which is preliminary data.</text>
</comment>
<dbReference type="CDD" id="cd00105">
    <property type="entry name" value="KH-I"/>
    <property type="match status" value="1"/>
</dbReference>
<keyword evidence="6" id="KW-1185">Reference proteome</keyword>
<dbReference type="Pfam" id="PF00013">
    <property type="entry name" value="KH_1"/>
    <property type="match status" value="2"/>
</dbReference>